<sequence length="80" mass="9174">MNNQKFIGIFLLFILFAYCVRKVEGGSDDETEVNEATNKCGEGSGTQENAEDKKVGRGRTIRNNRHKKKKRIMERLERGI</sequence>
<gene>
    <name evidence="1" type="ORF">MENTE1834_LOCUS3878</name>
</gene>
<organism evidence="1 2">
    <name type="scientific">Meloidogyne enterolobii</name>
    <name type="common">Root-knot nematode worm</name>
    <name type="synonym">Meloidogyne mayaguensis</name>
    <dbReference type="NCBI Taxonomy" id="390850"/>
    <lineage>
        <taxon>Eukaryota</taxon>
        <taxon>Metazoa</taxon>
        <taxon>Ecdysozoa</taxon>
        <taxon>Nematoda</taxon>
        <taxon>Chromadorea</taxon>
        <taxon>Rhabditida</taxon>
        <taxon>Tylenchina</taxon>
        <taxon>Tylenchomorpha</taxon>
        <taxon>Tylenchoidea</taxon>
        <taxon>Meloidogynidae</taxon>
        <taxon>Meloidogyninae</taxon>
        <taxon>Meloidogyne</taxon>
    </lineage>
</organism>
<evidence type="ECO:0000313" key="2">
    <source>
        <dbReference type="Proteomes" id="UP001497535"/>
    </source>
</evidence>
<evidence type="ECO:0000313" key="1">
    <source>
        <dbReference type="EMBL" id="CAK5018599.1"/>
    </source>
</evidence>
<reference evidence="1" key="1">
    <citation type="submission" date="2023-11" db="EMBL/GenBank/DDBJ databases">
        <authorList>
            <person name="Poullet M."/>
        </authorList>
    </citation>
    <scope>NUCLEOTIDE SEQUENCE</scope>
    <source>
        <strain evidence="1">E1834</strain>
    </source>
</reference>
<keyword evidence="2" id="KW-1185">Reference proteome</keyword>
<dbReference type="EMBL" id="CAVMJV010000003">
    <property type="protein sequence ID" value="CAK5018599.1"/>
    <property type="molecule type" value="Genomic_DNA"/>
</dbReference>
<protein>
    <submittedName>
        <fullName evidence="1">Uncharacterized protein</fullName>
    </submittedName>
</protein>
<comment type="caution">
    <text evidence="1">The sequence shown here is derived from an EMBL/GenBank/DDBJ whole genome shotgun (WGS) entry which is preliminary data.</text>
</comment>
<proteinExistence type="predicted"/>
<dbReference type="Proteomes" id="UP001497535">
    <property type="component" value="Unassembled WGS sequence"/>
</dbReference>
<name>A0ACB0XUY1_MELEN</name>
<accession>A0ACB0XUY1</accession>